<gene>
    <name evidence="1" type="ORF">A6R73_01600</name>
</gene>
<dbReference type="AlphaFoldDB" id="A0A199P7N5"/>
<proteinExistence type="predicted"/>
<name>A0A199P7N5_9XANT</name>
<accession>A0A199P7N5</accession>
<comment type="caution">
    <text evidence="1">The sequence shown here is derived from an EMBL/GenBank/DDBJ whole genome shotgun (WGS) entry which is preliminary data.</text>
</comment>
<dbReference type="EMBL" id="LWSU01000057">
    <property type="protein sequence ID" value="OAX56913.1"/>
    <property type="molecule type" value="Genomic_DNA"/>
</dbReference>
<dbReference type="Proteomes" id="UP000093858">
    <property type="component" value="Unassembled WGS sequence"/>
</dbReference>
<reference evidence="1 2" key="1">
    <citation type="submission" date="2016-04" db="EMBL/GenBank/DDBJ databases">
        <title>Xanthomonas translucens phylogeny.</title>
        <authorList>
            <person name="Langlois P."/>
        </authorList>
    </citation>
    <scope>NUCLEOTIDE SEQUENCE [LARGE SCALE GENOMIC DNA]</scope>
    <source>
        <strain evidence="1 2">B99</strain>
    </source>
</reference>
<evidence type="ECO:0000313" key="1">
    <source>
        <dbReference type="EMBL" id="OAX56913.1"/>
    </source>
</evidence>
<protein>
    <submittedName>
        <fullName evidence="1">Uncharacterized protein</fullName>
    </submittedName>
</protein>
<sequence>MVRTPAEPEKIDAMLEDGITLIYANCSDFFRASGQRQSRLMVWRDAISLTGALIAGTMAIDGSGNNDALAIVTLGSAGAMSGIDLYTQHYLFGAENVDSVRELTLKALSAHADGVRTLRPPTTYQEATIHLLDNQAICTPSRIALLTREAIQQGKVVPDVPTDALDTVTATADHAILKRLGAKLNPPVPLSLSTAGAYYWLLFGEASPDEIQQNIRPALRVIPPPNNPFEQSGIGVLKNRIPQEDLIEHELLKLSDKTRDKFKQAINNVRASPPSTKGSVADGGVSPTTEFKVAPLSEARTSGVSVRIRVE</sequence>
<organism evidence="1 2">
    <name type="scientific">Xanthomonas graminis pv. poae</name>
    <dbReference type="NCBI Taxonomy" id="227946"/>
    <lineage>
        <taxon>Bacteria</taxon>
        <taxon>Pseudomonadati</taxon>
        <taxon>Pseudomonadota</taxon>
        <taxon>Gammaproteobacteria</taxon>
        <taxon>Lysobacterales</taxon>
        <taxon>Lysobacteraceae</taxon>
        <taxon>Xanthomonas</taxon>
        <taxon>Xanthomonas translucens group</taxon>
        <taxon>Xanthomonas graminis</taxon>
    </lineage>
</organism>
<evidence type="ECO:0000313" key="2">
    <source>
        <dbReference type="Proteomes" id="UP000093858"/>
    </source>
</evidence>